<dbReference type="Proteomes" id="UP000287872">
    <property type="component" value="Unassembled WGS sequence"/>
</dbReference>
<evidence type="ECO:0000313" key="2">
    <source>
        <dbReference type="Proteomes" id="UP000287872"/>
    </source>
</evidence>
<reference evidence="1 2" key="1">
    <citation type="submission" date="2018-11" db="EMBL/GenBank/DDBJ databases">
        <title>Genome sequencing and assembly of Clostridium tagluense strain A121.</title>
        <authorList>
            <person name="Murakami T."/>
            <person name="Segawa T."/>
            <person name="Shcherbakova V.A."/>
            <person name="Mori H."/>
            <person name="Yoshimura Y."/>
        </authorList>
    </citation>
    <scope>NUCLEOTIDE SEQUENCE [LARGE SCALE GENOMIC DNA]</scope>
    <source>
        <strain evidence="1 2">A121</strain>
    </source>
</reference>
<dbReference type="EMBL" id="BHYK01000067">
    <property type="protein sequence ID" value="GCD13194.1"/>
    <property type="molecule type" value="Genomic_DNA"/>
</dbReference>
<dbReference type="AlphaFoldDB" id="A0A401UUM0"/>
<comment type="caution">
    <text evidence="1">The sequence shown here is derived from an EMBL/GenBank/DDBJ whole genome shotgun (WGS) entry which is preliminary data.</text>
</comment>
<organism evidence="1 2">
    <name type="scientific">Clostridium tagluense</name>
    <dbReference type="NCBI Taxonomy" id="360422"/>
    <lineage>
        <taxon>Bacteria</taxon>
        <taxon>Bacillati</taxon>
        <taxon>Bacillota</taxon>
        <taxon>Clostridia</taxon>
        <taxon>Eubacteriales</taxon>
        <taxon>Clostridiaceae</taxon>
        <taxon>Clostridium</taxon>
    </lineage>
</organism>
<dbReference type="OrthoDB" id="9799090at2"/>
<keyword evidence="2" id="KW-1185">Reference proteome</keyword>
<dbReference type="RefSeq" id="WP_125006517.1">
    <property type="nucleotide sequence ID" value="NZ_BHYK01000067.1"/>
</dbReference>
<proteinExistence type="predicted"/>
<accession>A0A401UUM0</accession>
<protein>
    <submittedName>
        <fullName evidence="1">Uncharacterized protein</fullName>
    </submittedName>
</protein>
<evidence type="ECO:0000313" key="1">
    <source>
        <dbReference type="EMBL" id="GCD13194.1"/>
    </source>
</evidence>
<gene>
    <name evidence="1" type="ORF">Ctaglu_48170</name>
</gene>
<sequence length="136" mass="15653">MREDMIYKCLDCGNEVLVKRADKTKDGQSCSKCKGHLVPNRYADNPTHSKTKNTVTVGIELEGYEKMKQQLRNLEATYDRIIEKQKVIEVDAGPRHIGFDIDEFTKELSANMQDIVKAADKAVKQLGECMRRYRNR</sequence>
<name>A0A401UUM0_9CLOT</name>